<accession>A0A5N6ZDA9</accession>
<feature type="region of interest" description="Disordered" evidence="1">
    <location>
        <begin position="1"/>
        <end position="37"/>
    </location>
</feature>
<dbReference type="AlphaFoldDB" id="A0A5N6ZDA9"/>
<evidence type="ECO:0000256" key="1">
    <source>
        <dbReference type="SAM" id="MobiDB-lite"/>
    </source>
</evidence>
<dbReference type="OrthoDB" id="4492694at2759"/>
<protein>
    <submittedName>
        <fullName evidence="2">Uncharacterized protein</fullName>
    </submittedName>
</protein>
<evidence type="ECO:0000313" key="3">
    <source>
        <dbReference type="Proteomes" id="UP000327118"/>
    </source>
</evidence>
<dbReference type="EMBL" id="ML739066">
    <property type="protein sequence ID" value="KAE8354729.1"/>
    <property type="molecule type" value="Genomic_DNA"/>
</dbReference>
<sequence>MVAGLVGIQPTSSRATPVPLNDEGTLEESGLHHQGYRSPQRAASLDCLDSIQPVSGWWMYETKDDCGEATQPNPPGPPGFGTFGSGFAGDVSTGQ</sequence>
<reference evidence="3" key="1">
    <citation type="submission" date="2019-04" db="EMBL/GenBank/DDBJ databases">
        <title>Friends and foes A comparative genomics studyof 23 Aspergillus species from section Flavi.</title>
        <authorList>
            <consortium name="DOE Joint Genome Institute"/>
            <person name="Kjaerbolling I."/>
            <person name="Vesth T."/>
            <person name="Frisvad J.C."/>
            <person name="Nybo J.L."/>
            <person name="Theobald S."/>
            <person name="Kildgaard S."/>
            <person name="Isbrandt T."/>
            <person name="Kuo A."/>
            <person name="Sato A."/>
            <person name="Lyhne E.K."/>
            <person name="Kogle M.E."/>
            <person name="Wiebenga A."/>
            <person name="Kun R.S."/>
            <person name="Lubbers R.J."/>
            <person name="Makela M.R."/>
            <person name="Barry K."/>
            <person name="Chovatia M."/>
            <person name="Clum A."/>
            <person name="Daum C."/>
            <person name="Haridas S."/>
            <person name="He G."/>
            <person name="LaButti K."/>
            <person name="Lipzen A."/>
            <person name="Mondo S."/>
            <person name="Riley R."/>
            <person name="Salamov A."/>
            <person name="Simmons B.A."/>
            <person name="Magnuson J.K."/>
            <person name="Henrissat B."/>
            <person name="Mortensen U.H."/>
            <person name="Larsen T.O."/>
            <person name="Devries R.P."/>
            <person name="Grigoriev I.V."/>
            <person name="Machida M."/>
            <person name="Baker S.E."/>
            <person name="Andersen M.R."/>
        </authorList>
    </citation>
    <scope>NUCLEOTIDE SEQUENCE [LARGE SCALE GENOMIC DNA]</scope>
    <source>
        <strain evidence="3">CBS 553.77</strain>
    </source>
</reference>
<evidence type="ECO:0000313" key="2">
    <source>
        <dbReference type="EMBL" id="KAE8354729.1"/>
    </source>
</evidence>
<gene>
    <name evidence="2" type="ORF">BDV28DRAFT_73432</name>
</gene>
<organism evidence="2 3">
    <name type="scientific">Aspergillus coremiiformis</name>
    <dbReference type="NCBI Taxonomy" id="138285"/>
    <lineage>
        <taxon>Eukaryota</taxon>
        <taxon>Fungi</taxon>
        <taxon>Dikarya</taxon>
        <taxon>Ascomycota</taxon>
        <taxon>Pezizomycotina</taxon>
        <taxon>Eurotiomycetes</taxon>
        <taxon>Eurotiomycetidae</taxon>
        <taxon>Eurotiales</taxon>
        <taxon>Aspergillaceae</taxon>
        <taxon>Aspergillus</taxon>
        <taxon>Aspergillus subgen. Circumdati</taxon>
    </lineage>
</organism>
<proteinExistence type="predicted"/>
<name>A0A5N6ZDA9_9EURO</name>
<feature type="region of interest" description="Disordered" evidence="1">
    <location>
        <begin position="65"/>
        <end position="95"/>
    </location>
</feature>
<keyword evidence="3" id="KW-1185">Reference proteome</keyword>
<dbReference type="Proteomes" id="UP000327118">
    <property type="component" value="Unassembled WGS sequence"/>
</dbReference>